<feature type="region of interest" description="Disordered" evidence="1">
    <location>
        <begin position="83"/>
        <end position="102"/>
    </location>
</feature>
<feature type="compositionally biased region" description="Polar residues" evidence="1">
    <location>
        <begin position="1"/>
        <end position="12"/>
    </location>
</feature>
<proteinExistence type="predicted"/>
<keyword evidence="2" id="KW-0472">Membrane</keyword>
<comment type="caution">
    <text evidence="2">The sequence shown here is derived from an EMBL/GenBank/DDBJ whole genome shotgun (WGS) entry which is preliminary data.</text>
</comment>
<keyword evidence="3" id="KW-1185">Reference proteome</keyword>
<evidence type="ECO:0000313" key="3">
    <source>
        <dbReference type="Proteomes" id="UP000192247"/>
    </source>
</evidence>
<sequence length="102" mass="9973">MAHSMAPSSISIQMPGAGSASSISAPGQTVAPSAEDAERRKQVALKALNERLAKGGVGMSKTSPAPLIPLGKTSKGNVGVASSGAIASSGGTTGSKERLVDV</sequence>
<accession>A0A1V9XFP6</accession>
<dbReference type="EMBL" id="MNPL01011963">
    <property type="protein sequence ID" value="OQR72354.1"/>
    <property type="molecule type" value="Genomic_DNA"/>
</dbReference>
<feature type="compositionally biased region" description="Low complexity" evidence="1">
    <location>
        <begin position="15"/>
        <end position="27"/>
    </location>
</feature>
<dbReference type="Proteomes" id="UP000192247">
    <property type="component" value="Unassembled WGS sequence"/>
</dbReference>
<feature type="region of interest" description="Disordered" evidence="1">
    <location>
        <begin position="55"/>
        <end position="74"/>
    </location>
</feature>
<organism evidence="2 3">
    <name type="scientific">Tropilaelaps mercedesae</name>
    <dbReference type="NCBI Taxonomy" id="418985"/>
    <lineage>
        <taxon>Eukaryota</taxon>
        <taxon>Metazoa</taxon>
        <taxon>Ecdysozoa</taxon>
        <taxon>Arthropoda</taxon>
        <taxon>Chelicerata</taxon>
        <taxon>Arachnida</taxon>
        <taxon>Acari</taxon>
        <taxon>Parasitiformes</taxon>
        <taxon>Mesostigmata</taxon>
        <taxon>Gamasina</taxon>
        <taxon>Dermanyssoidea</taxon>
        <taxon>Laelapidae</taxon>
        <taxon>Tropilaelaps</taxon>
    </lineage>
</organism>
<name>A0A1V9XFP6_9ACAR</name>
<keyword evidence="2" id="KW-0812">Transmembrane</keyword>
<reference evidence="2 3" key="1">
    <citation type="journal article" date="2017" name="Gigascience">
        <title>Draft genome of the honey bee ectoparasitic mite, Tropilaelaps mercedesae, is shaped by the parasitic life history.</title>
        <authorList>
            <person name="Dong X."/>
            <person name="Armstrong S.D."/>
            <person name="Xia D."/>
            <person name="Makepeace B.L."/>
            <person name="Darby A.C."/>
            <person name="Kadowaki T."/>
        </authorList>
    </citation>
    <scope>NUCLEOTIDE SEQUENCE [LARGE SCALE GENOMIC DNA]</scope>
    <source>
        <strain evidence="2">Wuxi-XJTLU</strain>
    </source>
</reference>
<dbReference type="AlphaFoldDB" id="A0A1V9XFP6"/>
<evidence type="ECO:0000313" key="2">
    <source>
        <dbReference type="EMBL" id="OQR72354.1"/>
    </source>
</evidence>
<evidence type="ECO:0000256" key="1">
    <source>
        <dbReference type="SAM" id="MobiDB-lite"/>
    </source>
</evidence>
<gene>
    <name evidence="2" type="ORF">BIW11_10440</name>
</gene>
<protein>
    <submittedName>
        <fullName evidence="2">Transmembrane protein 115-like</fullName>
    </submittedName>
</protein>
<dbReference type="InParanoid" id="A0A1V9XFP6"/>
<feature type="region of interest" description="Disordered" evidence="1">
    <location>
        <begin position="1"/>
        <end position="42"/>
    </location>
</feature>